<proteinExistence type="predicted"/>
<accession>A0A8H7GQX9</accession>
<sequence length="170" mass="18972">MSVRKKFSSLRRPGGVVPQNLLTRPVQKITIPTETTINRGTLLVVKTVEYRSSIKLCFFLNIDVLGSGLDEEPFLVVDVDQVDYNSTVITLEMSAPLQLCVSPDRNYVYFRMGNALIDKMVLPRKSVLAAYFGKDHVGAVFVLPKSFGFISISFTLQGGESIYSFSTEKH</sequence>
<name>A0A8H7GQX9_9ASCO</name>
<dbReference type="EMBL" id="JACBPP010000005">
    <property type="protein sequence ID" value="KAF8001495.1"/>
    <property type="molecule type" value="Genomic_DNA"/>
</dbReference>
<dbReference type="AlphaFoldDB" id="A0A8H7GQX9"/>
<gene>
    <name evidence="1" type="ORF">HF325_003996</name>
</gene>
<evidence type="ECO:0000313" key="2">
    <source>
        <dbReference type="Proteomes" id="UP000649328"/>
    </source>
</evidence>
<protein>
    <submittedName>
        <fullName evidence="1">Uncharacterized protein</fullName>
    </submittedName>
</protein>
<evidence type="ECO:0000313" key="1">
    <source>
        <dbReference type="EMBL" id="KAF8001495.1"/>
    </source>
</evidence>
<dbReference type="Proteomes" id="UP000649328">
    <property type="component" value="Unassembled WGS sequence"/>
</dbReference>
<reference evidence="1" key="1">
    <citation type="submission" date="2020-10" db="EMBL/GenBank/DDBJ databases">
        <title>The Whole-Genome Sequence of Metschnikowia persimmonesis, a Novel Endophytic Yeast Species Isolated from Medicinal Plant Diospyros kaki Thumb.</title>
        <authorList>
            <person name="Rahmat E."/>
            <person name="Kang Y."/>
        </authorList>
    </citation>
    <scope>NUCLEOTIDE SEQUENCE</scope>
    <source>
        <strain evidence="1">KIOM G15050</strain>
    </source>
</reference>
<keyword evidence="2" id="KW-1185">Reference proteome</keyword>
<comment type="caution">
    <text evidence="1">The sequence shown here is derived from an EMBL/GenBank/DDBJ whole genome shotgun (WGS) entry which is preliminary data.</text>
</comment>
<organism evidence="1 2">
    <name type="scientific">Metschnikowia pulcherrima</name>
    <dbReference type="NCBI Taxonomy" id="27326"/>
    <lineage>
        <taxon>Eukaryota</taxon>
        <taxon>Fungi</taxon>
        <taxon>Dikarya</taxon>
        <taxon>Ascomycota</taxon>
        <taxon>Saccharomycotina</taxon>
        <taxon>Pichiomycetes</taxon>
        <taxon>Metschnikowiaceae</taxon>
        <taxon>Metschnikowia</taxon>
    </lineage>
</organism>